<reference evidence="2 3" key="1">
    <citation type="journal article" date="2022" name="Allergy">
        <title>Genome assembly and annotation of Periplaneta americana reveal a comprehensive cockroach allergen profile.</title>
        <authorList>
            <person name="Wang L."/>
            <person name="Xiong Q."/>
            <person name="Saelim N."/>
            <person name="Wang L."/>
            <person name="Nong W."/>
            <person name="Wan A.T."/>
            <person name="Shi M."/>
            <person name="Liu X."/>
            <person name="Cao Q."/>
            <person name="Hui J.H.L."/>
            <person name="Sookrung N."/>
            <person name="Leung T.F."/>
            <person name="Tungtrongchitr A."/>
            <person name="Tsui S.K.W."/>
        </authorList>
    </citation>
    <scope>NUCLEOTIDE SEQUENCE [LARGE SCALE GENOMIC DNA]</scope>
    <source>
        <strain evidence="2">PWHHKU_190912</strain>
    </source>
</reference>
<proteinExistence type="predicted"/>
<feature type="compositionally biased region" description="Basic and acidic residues" evidence="1">
    <location>
        <begin position="11"/>
        <end position="25"/>
    </location>
</feature>
<gene>
    <name evidence="2" type="ORF">ANN_15512</name>
</gene>
<feature type="compositionally biased region" description="Acidic residues" evidence="1">
    <location>
        <begin position="26"/>
        <end position="39"/>
    </location>
</feature>
<evidence type="ECO:0000313" key="2">
    <source>
        <dbReference type="EMBL" id="KAJ4433253.1"/>
    </source>
</evidence>
<feature type="region of interest" description="Disordered" evidence="1">
    <location>
        <begin position="1"/>
        <end position="39"/>
    </location>
</feature>
<dbReference type="Proteomes" id="UP001148838">
    <property type="component" value="Unassembled WGS sequence"/>
</dbReference>
<evidence type="ECO:0000256" key="1">
    <source>
        <dbReference type="SAM" id="MobiDB-lite"/>
    </source>
</evidence>
<organism evidence="2 3">
    <name type="scientific">Periplaneta americana</name>
    <name type="common">American cockroach</name>
    <name type="synonym">Blatta americana</name>
    <dbReference type="NCBI Taxonomy" id="6978"/>
    <lineage>
        <taxon>Eukaryota</taxon>
        <taxon>Metazoa</taxon>
        <taxon>Ecdysozoa</taxon>
        <taxon>Arthropoda</taxon>
        <taxon>Hexapoda</taxon>
        <taxon>Insecta</taxon>
        <taxon>Pterygota</taxon>
        <taxon>Neoptera</taxon>
        <taxon>Polyneoptera</taxon>
        <taxon>Dictyoptera</taxon>
        <taxon>Blattodea</taxon>
        <taxon>Blattoidea</taxon>
        <taxon>Blattidae</taxon>
        <taxon>Blattinae</taxon>
        <taxon>Periplaneta</taxon>
    </lineage>
</organism>
<protein>
    <submittedName>
        <fullName evidence="2">Uncharacterized protein</fullName>
    </submittedName>
</protein>
<sequence>MSTTEPSLPPEKVEKKQKSRQKEPEPEAEEADNEIVDLSDPEKITKERGIVQTCGLLLQYMMYNDMIMRPSYIEMFHIDVKLNRKLKLEVLQSCILPTLLYGCQTWKLTVNQKTQIQICQRKMERKILGLSLRNKISNTRLKQMTNTRDMAHQGERLKWKWGGHVSRLQGCRWAHISTTWDPRMKTWDQMGGLLQEPVVQNSQEPRRMEIATVCKYRQKHLCVSDLKLRGRPRDNALELPVAEGPTSSAVSTLPLTLLIWFTSLWLSKVRVPPILNLPP</sequence>
<name>A0ABQ8SH00_PERAM</name>
<dbReference type="EMBL" id="JAJSOF020000027">
    <property type="protein sequence ID" value="KAJ4433253.1"/>
    <property type="molecule type" value="Genomic_DNA"/>
</dbReference>
<evidence type="ECO:0000313" key="3">
    <source>
        <dbReference type="Proteomes" id="UP001148838"/>
    </source>
</evidence>
<keyword evidence="3" id="KW-1185">Reference proteome</keyword>
<comment type="caution">
    <text evidence="2">The sequence shown here is derived from an EMBL/GenBank/DDBJ whole genome shotgun (WGS) entry which is preliminary data.</text>
</comment>
<accession>A0ABQ8SH00</accession>